<keyword evidence="7" id="KW-0067">ATP-binding</keyword>
<evidence type="ECO:0000313" key="14">
    <source>
        <dbReference type="EMBL" id="EDO40761.1"/>
    </source>
</evidence>
<dbReference type="InterPro" id="IPR001650">
    <property type="entry name" value="Helicase_C-like"/>
</dbReference>
<dbReference type="InterPro" id="IPR000330">
    <property type="entry name" value="SNF2_N"/>
</dbReference>
<dbReference type="OrthoDB" id="5857104at2759"/>
<feature type="compositionally biased region" description="Polar residues" evidence="10">
    <location>
        <begin position="1"/>
        <end position="13"/>
    </location>
</feature>
<sequence>MPLDETNSTSSGSPAPEESTEEADDDYKSKPGTSKKAKPIPVSQDYQYKLDKDRATRFNFLLEKTEIFAHFMNPSGGRKQPTSPLKMKAPAFPSRQRKVSECGDHRHRRTEQEEDEELLNQTKGAQTSILHFEESPNYIKGGEMRDYQVRGLNWLISLYENGINGILADEMGLGKTLQTISLLGYMKNFRNVPGPHMVICPKSTLANWMAEFERWCPSIRAVCLIGNQEQRTAFIRDTMLPGEWDVCVTSYEMVIREKAVFKKFAWRYIVIDEAHRIKNEKSKLSEIVRELRSANRLLLTGTPLQNNLHELWALLNFLLPDVFSSSDDFDAWFNSNNLVEEKQLVERLHSVLRPFLLRRLKSDVEKRLLPKKETKVYTGLTKMQRSWYTKILMKDIDVVNGAGKTDKMRLLNILMQLRKCCNHPYLFDGAEPGPPYTTDVHLIENSGKMRVLDKLLARLKQEGSRVLIFSQMTRLLDILEDYCLWRQYDYCRLDGQTPHEERQAYINSFNMPGSTKFIFMLSTRAGGLGINLATADIVILYDSDWNPQVDLQAMDRAHRIGQKKQVKVFRFISESTVEERIIERAEMKLRLDAVVIQQGRLVDPNLKVGKEEMLSMIRHGAEAVFASKDEDITDEDIDAILAKGEKKTAEMEEKMKTYGEGALRKLTLDAPTESIFHFEGEDYKEKQKSGSSFPRWIEPPKRERKANYAVDQYFREALRVSEPKAPRAPRPPKQPNVQDYQFFPTRLFELLDKEIYAFRKSIGYKVPLDIEDPEGPDKQKEAQKLIDESEPLTEEEQSEKDQLLQEGFTNWSKREFNQFIKACEKYGRDDMDNICQEVEGKTPQEVREYAAVFWERNDELQDLERIMAQIERGESKIQRRISIKKALDAKMARYRSPFHQLRIQYGTNKGKNYTEEEDRFLICMLHKLGFEKENVYDELRMACRSAPQFRFDWFLKSRTAQELQRRCNTLITLIEREMMELEEKEKAEKKKRGRGAPAKTGEKRRKADGTPDGRGRPKKKKT</sequence>
<dbReference type="GO" id="GO:0045944">
    <property type="term" value="P:positive regulation of transcription by RNA polymerase II"/>
    <property type="evidence" value="ECO:0000318"/>
    <property type="project" value="GO_Central"/>
</dbReference>
<dbReference type="GO" id="GO:0000785">
    <property type="term" value="C:chromatin"/>
    <property type="evidence" value="ECO:0000318"/>
    <property type="project" value="GO_Central"/>
</dbReference>
<dbReference type="OMA" id="VHDYQFF"/>
<dbReference type="SUPFAM" id="SSF52540">
    <property type="entry name" value="P-loop containing nucleoside triphosphate hydrolases"/>
    <property type="match status" value="2"/>
</dbReference>
<dbReference type="Pfam" id="PF00176">
    <property type="entry name" value="SNF2-rel_dom"/>
    <property type="match status" value="1"/>
</dbReference>
<dbReference type="EMBL" id="DS469586">
    <property type="protein sequence ID" value="EDO40761.1"/>
    <property type="molecule type" value="Genomic_DNA"/>
</dbReference>
<evidence type="ECO:0000256" key="8">
    <source>
        <dbReference type="ARBA" id="ARBA00022853"/>
    </source>
</evidence>
<dbReference type="InParanoid" id="A7S667"/>
<feature type="region of interest" description="Disordered" evidence="10">
    <location>
        <begin position="982"/>
        <end position="1022"/>
    </location>
</feature>
<dbReference type="CDD" id="cd00167">
    <property type="entry name" value="SANT"/>
    <property type="match status" value="1"/>
</dbReference>
<keyword evidence="15" id="KW-1185">Reference proteome</keyword>
<dbReference type="STRING" id="45351.A7S667"/>
<evidence type="ECO:0000256" key="3">
    <source>
        <dbReference type="ARBA" id="ARBA00022553"/>
    </source>
</evidence>
<dbReference type="SMART" id="SM00487">
    <property type="entry name" value="DEXDc"/>
    <property type="match status" value="1"/>
</dbReference>
<dbReference type="GO" id="GO:0031010">
    <property type="term" value="C:ISWI-type complex"/>
    <property type="evidence" value="ECO:0007669"/>
    <property type="project" value="UniProtKB-ARBA"/>
</dbReference>
<dbReference type="InterPro" id="IPR044754">
    <property type="entry name" value="Isw1/2_DEXHc"/>
</dbReference>
<dbReference type="InterPro" id="IPR014001">
    <property type="entry name" value="Helicase_ATP-bd"/>
</dbReference>
<dbReference type="CDD" id="cd17997">
    <property type="entry name" value="DEXHc_SMARCA1_SMARCA5"/>
    <property type="match status" value="1"/>
</dbReference>
<dbReference type="GO" id="GO:0140750">
    <property type="term" value="F:nucleosome array spacer activity"/>
    <property type="evidence" value="ECO:0000318"/>
    <property type="project" value="GO_Central"/>
</dbReference>
<dbReference type="Proteomes" id="UP000001593">
    <property type="component" value="Unassembled WGS sequence"/>
</dbReference>
<feature type="domain" description="Helicase C-terminal" evidence="12">
    <location>
        <begin position="451"/>
        <end position="602"/>
    </location>
</feature>
<dbReference type="SUPFAM" id="SSF46689">
    <property type="entry name" value="Homeodomain-like"/>
    <property type="match status" value="2"/>
</dbReference>
<dbReference type="InterPro" id="IPR027417">
    <property type="entry name" value="P-loop_NTPase"/>
</dbReference>
<dbReference type="InterPro" id="IPR015194">
    <property type="entry name" value="ISWI_HAND-dom"/>
</dbReference>
<dbReference type="InterPro" id="IPR009057">
    <property type="entry name" value="Homeodomain-like_sf"/>
</dbReference>
<evidence type="ECO:0000259" key="12">
    <source>
        <dbReference type="PROSITE" id="PS51194"/>
    </source>
</evidence>
<dbReference type="FunFam" id="1.10.10.60:FF:000049">
    <property type="entry name" value="SWI/SNF-related matrix-associated actin-dependent regulator of chromatin subfamily A member"/>
    <property type="match status" value="1"/>
</dbReference>
<evidence type="ECO:0000259" key="11">
    <source>
        <dbReference type="PROSITE" id="PS51192"/>
    </source>
</evidence>
<comment type="similarity">
    <text evidence="2">Belongs to the SNF2/RAD54 helicase family. ISWI subfamily.</text>
</comment>
<dbReference type="GO" id="GO:0003677">
    <property type="term" value="F:DNA binding"/>
    <property type="evidence" value="ECO:0000318"/>
    <property type="project" value="GO_Central"/>
</dbReference>
<dbReference type="Pfam" id="PF00271">
    <property type="entry name" value="Helicase_C"/>
    <property type="match status" value="1"/>
</dbReference>
<dbReference type="PROSITE" id="PS51194">
    <property type="entry name" value="HELICASE_CTER"/>
    <property type="match status" value="1"/>
</dbReference>
<keyword evidence="6" id="KW-0378">Hydrolase</keyword>
<dbReference type="AlphaFoldDB" id="A7S667"/>
<dbReference type="FunFam" id="1.20.5.1190:FF:000002">
    <property type="entry name" value="SWI/SNF-related matrix-associated actin-dependent regulator of chromatin subfamily A member"/>
    <property type="match status" value="1"/>
</dbReference>
<dbReference type="eggNOG" id="KOG0385">
    <property type="taxonomic scope" value="Eukaryota"/>
</dbReference>
<keyword evidence="4" id="KW-0677">Repeat</keyword>
<dbReference type="Gene3D" id="3.40.50.300">
    <property type="entry name" value="P-loop containing nucleotide triphosphate hydrolases"/>
    <property type="match status" value="1"/>
</dbReference>
<dbReference type="PANTHER" id="PTHR45623">
    <property type="entry name" value="CHROMODOMAIN-HELICASE-DNA-BINDING PROTEIN 3-RELATED-RELATED"/>
    <property type="match status" value="1"/>
</dbReference>
<dbReference type="Gene3D" id="1.10.1040.30">
    <property type="entry name" value="ISWI, HAND domain"/>
    <property type="match status" value="1"/>
</dbReference>
<dbReference type="HOGENOM" id="CLU_000315_0_3_1"/>
<feature type="compositionally biased region" description="Basic and acidic residues" evidence="10">
    <location>
        <begin position="1005"/>
        <end position="1015"/>
    </location>
</feature>
<dbReference type="Pfam" id="PF09111">
    <property type="entry name" value="SLIDE"/>
    <property type="match status" value="1"/>
</dbReference>
<dbReference type="FunFam" id="3.40.50.300:FF:000082">
    <property type="entry name" value="ISWI chromatin remodeling complex ATPase ISW1"/>
    <property type="match status" value="1"/>
</dbReference>
<feature type="region of interest" description="Disordered" evidence="10">
    <location>
        <begin position="1"/>
        <end position="48"/>
    </location>
</feature>
<dbReference type="Gene3D" id="3.40.50.10810">
    <property type="entry name" value="Tandem AAA-ATPase domain"/>
    <property type="match status" value="1"/>
</dbReference>
<dbReference type="FunFam" id="1.10.1040.30:FF:000001">
    <property type="entry name" value="SWI/SNF-related matrix-associated actin-dependent regulator of chromatin subfamily A member"/>
    <property type="match status" value="1"/>
</dbReference>
<dbReference type="PROSITE" id="PS51192">
    <property type="entry name" value="HELICASE_ATP_BIND_1"/>
    <property type="match status" value="1"/>
</dbReference>
<dbReference type="InterPro" id="IPR015195">
    <property type="entry name" value="SLIDE"/>
</dbReference>
<keyword evidence="8" id="KW-0156">Chromatin regulator</keyword>
<dbReference type="Gene3D" id="1.20.5.1190">
    <property type="entry name" value="iswi atpase"/>
    <property type="match status" value="1"/>
</dbReference>
<evidence type="ECO:0000259" key="13">
    <source>
        <dbReference type="PROSITE" id="PS51293"/>
    </source>
</evidence>
<evidence type="ECO:0000256" key="1">
    <source>
        <dbReference type="ARBA" id="ARBA00004123"/>
    </source>
</evidence>
<feature type="domain" description="SANT" evidence="13">
    <location>
        <begin position="806"/>
        <end position="858"/>
    </location>
</feature>
<name>A7S667_NEMVE</name>
<dbReference type="SMART" id="SM00717">
    <property type="entry name" value="SANT"/>
    <property type="match status" value="2"/>
</dbReference>
<accession>A7S667</accession>
<evidence type="ECO:0000256" key="9">
    <source>
        <dbReference type="ARBA" id="ARBA00023242"/>
    </source>
</evidence>
<comment type="subcellular location">
    <subcellularLocation>
        <location evidence="1">Nucleus</location>
    </subcellularLocation>
</comment>
<evidence type="ECO:0000256" key="2">
    <source>
        <dbReference type="ARBA" id="ARBA00009687"/>
    </source>
</evidence>
<dbReference type="PhylomeDB" id="A7S667"/>
<dbReference type="SMART" id="SM00490">
    <property type="entry name" value="HELICc"/>
    <property type="match status" value="1"/>
</dbReference>
<dbReference type="InterPro" id="IPR049730">
    <property type="entry name" value="SNF2/RAD54-like_C"/>
</dbReference>
<dbReference type="FunFam" id="1.10.10.60:FF:000022">
    <property type="entry name" value="ISWI chromatin-remodeling complex ATPase CHR11 isoform A"/>
    <property type="match status" value="1"/>
</dbReference>
<feature type="domain" description="Helicase ATP-binding" evidence="11">
    <location>
        <begin position="156"/>
        <end position="321"/>
    </location>
</feature>
<dbReference type="PROSITE" id="PS51293">
    <property type="entry name" value="SANT"/>
    <property type="match status" value="1"/>
</dbReference>
<dbReference type="GO" id="GO:0016787">
    <property type="term" value="F:hydrolase activity"/>
    <property type="evidence" value="ECO:0007669"/>
    <property type="project" value="UniProtKB-KW"/>
</dbReference>
<dbReference type="SUPFAM" id="SSF101224">
    <property type="entry name" value="HAND domain of the nucleosome remodeling ATPase ISWI"/>
    <property type="match status" value="1"/>
</dbReference>
<gene>
    <name evidence="14" type="ORF">NEMVEDRAFT_v1g226879</name>
</gene>
<dbReference type="Gene3D" id="1.10.10.60">
    <property type="entry name" value="Homeodomain-like"/>
    <property type="match status" value="2"/>
</dbReference>
<dbReference type="GO" id="GO:0031491">
    <property type="term" value="F:nucleosome binding"/>
    <property type="evidence" value="ECO:0007669"/>
    <property type="project" value="InterPro"/>
</dbReference>
<evidence type="ECO:0000256" key="6">
    <source>
        <dbReference type="ARBA" id="ARBA00022801"/>
    </source>
</evidence>
<keyword evidence="5" id="KW-0547">Nucleotide-binding</keyword>
<evidence type="ECO:0000256" key="7">
    <source>
        <dbReference type="ARBA" id="ARBA00022840"/>
    </source>
</evidence>
<keyword evidence="9" id="KW-0539">Nucleus</keyword>
<dbReference type="FunFam" id="3.40.50.10810:FF:000101">
    <property type="entry name" value="SWI/SNF-related, matrix-associated, actin-dependent regulator of"/>
    <property type="match status" value="1"/>
</dbReference>
<evidence type="ECO:0000256" key="10">
    <source>
        <dbReference type="SAM" id="MobiDB-lite"/>
    </source>
</evidence>
<evidence type="ECO:0000256" key="5">
    <source>
        <dbReference type="ARBA" id="ARBA00022741"/>
    </source>
</evidence>
<dbReference type="GO" id="GO:0003682">
    <property type="term" value="F:chromatin binding"/>
    <property type="evidence" value="ECO:0000318"/>
    <property type="project" value="GO_Central"/>
</dbReference>
<evidence type="ECO:0000256" key="4">
    <source>
        <dbReference type="ARBA" id="ARBA00022737"/>
    </source>
</evidence>
<dbReference type="KEGG" id="nve:5512538"/>
<dbReference type="InterPro" id="IPR036306">
    <property type="entry name" value="ISWI_HAND-dom_sf"/>
</dbReference>
<dbReference type="Pfam" id="PF09110">
    <property type="entry name" value="HAND"/>
    <property type="match status" value="1"/>
</dbReference>
<dbReference type="InterPro" id="IPR001005">
    <property type="entry name" value="SANT/Myb"/>
</dbReference>
<dbReference type="GO" id="GO:0005634">
    <property type="term" value="C:nucleus"/>
    <property type="evidence" value="ECO:0000318"/>
    <property type="project" value="GO_Central"/>
</dbReference>
<dbReference type="InterPro" id="IPR038718">
    <property type="entry name" value="SNF2-like_sf"/>
</dbReference>
<dbReference type="CDD" id="cd18793">
    <property type="entry name" value="SF2_C_SNF"/>
    <property type="match status" value="1"/>
</dbReference>
<organism evidence="14 15">
    <name type="scientific">Nematostella vectensis</name>
    <name type="common">Starlet sea anemone</name>
    <dbReference type="NCBI Taxonomy" id="45351"/>
    <lineage>
        <taxon>Eukaryota</taxon>
        <taxon>Metazoa</taxon>
        <taxon>Cnidaria</taxon>
        <taxon>Anthozoa</taxon>
        <taxon>Hexacorallia</taxon>
        <taxon>Actiniaria</taxon>
        <taxon>Edwardsiidae</taxon>
        <taxon>Nematostella</taxon>
    </lineage>
</organism>
<dbReference type="PANTHER" id="PTHR45623:SF49">
    <property type="entry name" value="SWI_SNF-RELATED MATRIX-ASSOCIATED ACTIN-DEPENDENT REGULATOR OF CHROMATIN SUBFAMILY A MEMBER 5"/>
    <property type="match status" value="1"/>
</dbReference>
<dbReference type="GO" id="GO:0005524">
    <property type="term" value="F:ATP binding"/>
    <property type="evidence" value="ECO:0007669"/>
    <property type="project" value="UniProtKB-KW"/>
</dbReference>
<dbReference type="InterPro" id="IPR017884">
    <property type="entry name" value="SANT_dom"/>
</dbReference>
<feature type="region of interest" description="Disordered" evidence="10">
    <location>
        <begin position="72"/>
        <end position="119"/>
    </location>
</feature>
<keyword evidence="3" id="KW-0597">Phosphoprotein</keyword>
<reference evidence="14 15" key="1">
    <citation type="journal article" date="2007" name="Science">
        <title>Sea anemone genome reveals ancestral eumetazoan gene repertoire and genomic organization.</title>
        <authorList>
            <person name="Putnam N.H."/>
            <person name="Srivastava M."/>
            <person name="Hellsten U."/>
            <person name="Dirks B."/>
            <person name="Chapman J."/>
            <person name="Salamov A."/>
            <person name="Terry A."/>
            <person name="Shapiro H."/>
            <person name="Lindquist E."/>
            <person name="Kapitonov V.V."/>
            <person name="Jurka J."/>
            <person name="Genikhovich G."/>
            <person name="Grigoriev I.V."/>
            <person name="Lucas S.M."/>
            <person name="Steele R.E."/>
            <person name="Finnerty J.R."/>
            <person name="Technau U."/>
            <person name="Martindale M.Q."/>
            <person name="Rokhsar D.S."/>
        </authorList>
    </citation>
    <scope>NUCLEOTIDE SEQUENCE [LARGE SCALE GENOMIC DNA]</scope>
    <source>
        <strain evidence="15">CH2 X CH6</strain>
    </source>
</reference>
<dbReference type="GO" id="GO:0031507">
    <property type="term" value="P:heterochromatin formation"/>
    <property type="evidence" value="ECO:0000318"/>
    <property type="project" value="GO_Central"/>
</dbReference>
<protein>
    <submittedName>
        <fullName evidence="14">Uncharacterized protein</fullName>
    </submittedName>
</protein>
<proteinExistence type="inferred from homology"/>
<evidence type="ECO:0000313" key="15">
    <source>
        <dbReference type="Proteomes" id="UP000001593"/>
    </source>
</evidence>